<dbReference type="Pfam" id="PF01551">
    <property type="entry name" value="Peptidase_M23"/>
    <property type="match status" value="1"/>
</dbReference>
<dbReference type="CDD" id="cd00118">
    <property type="entry name" value="LysM"/>
    <property type="match status" value="2"/>
</dbReference>
<dbReference type="SMART" id="SM00257">
    <property type="entry name" value="LysM"/>
    <property type="match status" value="2"/>
</dbReference>
<dbReference type="SUPFAM" id="SSF54106">
    <property type="entry name" value="LysM domain"/>
    <property type="match status" value="2"/>
</dbReference>
<dbReference type="CDD" id="cd12797">
    <property type="entry name" value="M23_peptidase"/>
    <property type="match status" value="1"/>
</dbReference>
<dbReference type="PROSITE" id="PS51782">
    <property type="entry name" value="LYSM"/>
    <property type="match status" value="2"/>
</dbReference>
<dbReference type="InterPro" id="IPR018392">
    <property type="entry name" value="LysM"/>
</dbReference>
<dbReference type="InterPro" id="IPR016047">
    <property type="entry name" value="M23ase_b-sheet_dom"/>
</dbReference>
<evidence type="ECO:0000259" key="1">
    <source>
        <dbReference type="PROSITE" id="PS51782"/>
    </source>
</evidence>
<comment type="caution">
    <text evidence="2">The sequence shown here is derived from an EMBL/GenBank/DDBJ whole genome shotgun (WGS) entry which is preliminary data.</text>
</comment>
<proteinExistence type="predicted"/>
<dbReference type="PANTHER" id="PTHR21666">
    <property type="entry name" value="PEPTIDASE-RELATED"/>
    <property type="match status" value="1"/>
</dbReference>
<sequence>MVNPFEGYRVTSPYGWRRLSGVREFHSGIDLVKAHKAPIYSFTAGTVIYAGLGKSGTGLGNLGNVVVIRDKNGRGQLYAHLDRVAVKAGTNIKMGQFIGYQGATGRVTGSHLHYEVRKKTAPSYGWESDEENSTLEPTAYLRNFDSGTASAPNKKYIVKAGDTLSKIAQQFNTTVKIIQAANNISNPNFIRVGQVLTIPNAANPVYYTVKSGNILSGIARKCNTTVAELVRLNNITNVNVIQIGQKLRVK</sequence>
<organism evidence="2 3">
    <name type="scientific">Oceanobacillus luteolus</name>
    <dbReference type="NCBI Taxonomy" id="1274358"/>
    <lineage>
        <taxon>Bacteria</taxon>
        <taxon>Bacillati</taxon>
        <taxon>Bacillota</taxon>
        <taxon>Bacilli</taxon>
        <taxon>Bacillales</taxon>
        <taxon>Bacillaceae</taxon>
        <taxon>Oceanobacillus</taxon>
    </lineage>
</organism>
<dbReference type="InterPro" id="IPR050570">
    <property type="entry name" value="Cell_wall_metabolism_enzyme"/>
</dbReference>
<dbReference type="InterPro" id="IPR011055">
    <property type="entry name" value="Dup_hybrid_motif"/>
</dbReference>
<feature type="domain" description="LysM" evidence="1">
    <location>
        <begin position="205"/>
        <end position="249"/>
    </location>
</feature>
<dbReference type="RefSeq" id="WP_379595545.1">
    <property type="nucleotide sequence ID" value="NZ_JBHUDE010000005.1"/>
</dbReference>
<dbReference type="PANTHER" id="PTHR21666:SF270">
    <property type="entry name" value="MUREIN HYDROLASE ACTIVATOR ENVC"/>
    <property type="match status" value="1"/>
</dbReference>
<name>A0ABW4HKY2_9BACI</name>
<dbReference type="Gene3D" id="2.70.70.10">
    <property type="entry name" value="Glucose Permease (Domain IIA)"/>
    <property type="match status" value="1"/>
</dbReference>
<dbReference type="Gene3D" id="3.10.350.10">
    <property type="entry name" value="LysM domain"/>
    <property type="match status" value="2"/>
</dbReference>
<gene>
    <name evidence="2" type="ORF">ACFSBH_00560</name>
</gene>
<dbReference type="InterPro" id="IPR036779">
    <property type="entry name" value="LysM_dom_sf"/>
</dbReference>
<accession>A0ABW4HKY2</accession>
<evidence type="ECO:0000313" key="2">
    <source>
        <dbReference type="EMBL" id="MFD1606161.1"/>
    </source>
</evidence>
<dbReference type="SUPFAM" id="SSF51261">
    <property type="entry name" value="Duplicated hybrid motif"/>
    <property type="match status" value="1"/>
</dbReference>
<feature type="domain" description="LysM" evidence="1">
    <location>
        <begin position="154"/>
        <end position="198"/>
    </location>
</feature>
<dbReference type="Pfam" id="PF01476">
    <property type="entry name" value="LysM"/>
    <property type="match status" value="2"/>
</dbReference>
<protein>
    <submittedName>
        <fullName evidence="2">LysM peptidoglycan-binding domain-containing protein</fullName>
    </submittedName>
</protein>
<keyword evidence="3" id="KW-1185">Reference proteome</keyword>
<evidence type="ECO:0000313" key="3">
    <source>
        <dbReference type="Proteomes" id="UP001597221"/>
    </source>
</evidence>
<reference evidence="3" key="1">
    <citation type="journal article" date="2019" name="Int. J. Syst. Evol. Microbiol.">
        <title>The Global Catalogue of Microorganisms (GCM) 10K type strain sequencing project: providing services to taxonomists for standard genome sequencing and annotation.</title>
        <authorList>
            <consortium name="The Broad Institute Genomics Platform"/>
            <consortium name="The Broad Institute Genome Sequencing Center for Infectious Disease"/>
            <person name="Wu L."/>
            <person name="Ma J."/>
        </authorList>
    </citation>
    <scope>NUCLEOTIDE SEQUENCE [LARGE SCALE GENOMIC DNA]</scope>
    <source>
        <strain evidence="3">CGMCC 1.12376</strain>
    </source>
</reference>
<dbReference type="Proteomes" id="UP001597221">
    <property type="component" value="Unassembled WGS sequence"/>
</dbReference>
<dbReference type="EMBL" id="JBHUDE010000005">
    <property type="protein sequence ID" value="MFD1606161.1"/>
    <property type="molecule type" value="Genomic_DNA"/>
</dbReference>